<evidence type="ECO:0000256" key="2">
    <source>
        <dbReference type="SAM" id="SignalP"/>
    </source>
</evidence>
<comment type="caution">
    <text evidence="3">The sequence shown here is derived from an EMBL/GenBank/DDBJ whole genome shotgun (WGS) entry which is preliminary data.</text>
</comment>
<keyword evidence="4" id="KW-1185">Reference proteome</keyword>
<dbReference type="AlphaFoldDB" id="A0A9P9FS14"/>
<feature type="chain" id="PRO_5040414180" evidence="2">
    <location>
        <begin position="21"/>
        <end position="334"/>
    </location>
</feature>
<dbReference type="Proteomes" id="UP000738349">
    <property type="component" value="Unassembled WGS sequence"/>
</dbReference>
<keyword evidence="1" id="KW-0812">Transmembrane</keyword>
<feature type="transmembrane region" description="Helical" evidence="1">
    <location>
        <begin position="286"/>
        <end position="311"/>
    </location>
</feature>
<gene>
    <name evidence="3" type="ORF">EDB81DRAFT_196212</name>
</gene>
<dbReference type="EMBL" id="JAGMUV010000002">
    <property type="protein sequence ID" value="KAH7171338.1"/>
    <property type="molecule type" value="Genomic_DNA"/>
</dbReference>
<feature type="signal peptide" evidence="2">
    <location>
        <begin position="1"/>
        <end position="20"/>
    </location>
</feature>
<keyword evidence="1" id="KW-1133">Transmembrane helix</keyword>
<name>A0A9P9FS14_9HYPO</name>
<protein>
    <submittedName>
        <fullName evidence="3">Uncharacterized protein</fullName>
    </submittedName>
</protein>
<keyword evidence="1" id="KW-0472">Membrane</keyword>
<evidence type="ECO:0000256" key="1">
    <source>
        <dbReference type="SAM" id="Phobius"/>
    </source>
</evidence>
<dbReference type="OrthoDB" id="2596908at2759"/>
<organism evidence="3 4">
    <name type="scientific">Dactylonectria macrodidyma</name>
    <dbReference type="NCBI Taxonomy" id="307937"/>
    <lineage>
        <taxon>Eukaryota</taxon>
        <taxon>Fungi</taxon>
        <taxon>Dikarya</taxon>
        <taxon>Ascomycota</taxon>
        <taxon>Pezizomycotina</taxon>
        <taxon>Sordariomycetes</taxon>
        <taxon>Hypocreomycetidae</taxon>
        <taxon>Hypocreales</taxon>
        <taxon>Nectriaceae</taxon>
        <taxon>Dactylonectria</taxon>
    </lineage>
</organism>
<proteinExistence type="predicted"/>
<evidence type="ECO:0000313" key="4">
    <source>
        <dbReference type="Proteomes" id="UP000738349"/>
    </source>
</evidence>
<reference evidence="3" key="1">
    <citation type="journal article" date="2021" name="Nat. Commun.">
        <title>Genetic determinants of endophytism in the Arabidopsis root mycobiome.</title>
        <authorList>
            <person name="Mesny F."/>
            <person name="Miyauchi S."/>
            <person name="Thiergart T."/>
            <person name="Pickel B."/>
            <person name="Atanasova L."/>
            <person name="Karlsson M."/>
            <person name="Huettel B."/>
            <person name="Barry K.W."/>
            <person name="Haridas S."/>
            <person name="Chen C."/>
            <person name="Bauer D."/>
            <person name="Andreopoulos W."/>
            <person name="Pangilinan J."/>
            <person name="LaButti K."/>
            <person name="Riley R."/>
            <person name="Lipzen A."/>
            <person name="Clum A."/>
            <person name="Drula E."/>
            <person name="Henrissat B."/>
            <person name="Kohler A."/>
            <person name="Grigoriev I.V."/>
            <person name="Martin F.M."/>
            <person name="Hacquard S."/>
        </authorList>
    </citation>
    <scope>NUCLEOTIDE SEQUENCE</scope>
    <source>
        <strain evidence="3">MPI-CAGE-AT-0147</strain>
    </source>
</reference>
<evidence type="ECO:0000313" key="3">
    <source>
        <dbReference type="EMBL" id="KAH7171338.1"/>
    </source>
</evidence>
<accession>A0A9P9FS14</accession>
<sequence length="334" mass="35049">MAPAAALALAASLFTLSAHASTPLSGGAVLLRAEDVLNRPYATILSSTILHSRAEENQTASEENIDGDGIGVNDDGSLNITAWNTVTNTACQKALGLLAQSTNPSGACVCYNLPSLDTETGVFEADLRLYKVSDSRGDFSGISPEDVTVGLSYVGASVMPVSEDEVSAAGMVGTLSSVAKRAAGLPELLQTYMFVGQIDQDRMETNMTMAAFEALILPTLTLTGTNSSGIEVQTNVSINEASFLTGVFSNEVVLSDFGAAQAAVDEQVAGLKNGTVAFVLPGVQLMVYPIGLIITGTWLLIGCAAVGFGTYERWKYAEMYRRRQAVLVPRGNTI</sequence>
<keyword evidence="2" id="KW-0732">Signal</keyword>